<dbReference type="InterPro" id="IPR005123">
    <property type="entry name" value="Oxoglu/Fe-dep_dioxygenase_dom"/>
</dbReference>
<keyword evidence="2" id="KW-0560">Oxidoreductase</keyword>
<reference evidence="4 5" key="1">
    <citation type="submission" date="2019-02" db="EMBL/GenBank/DDBJ databases">
        <title>Pedobacter sp. RP-3-8 sp. nov., isolated from Arctic soil.</title>
        <authorList>
            <person name="Dahal R.H."/>
        </authorList>
    </citation>
    <scope>NUCLEOTIDE SEQUENCE [LARGE SCALE GENOMIC DNA]</scope>
    <source>
        <strain evidence="4 5">RP-3-8</strain>
    </source>
</reference>
<dbReference type="GO" id="GO:0005506">
    <property type="term" value="F:iron ion binding"/>
    <property type="evidence" value="ECO:0007669"/>
    <property type="project" value="UniProtKB-ARBA"/>
</dbReference>
<dbReference type="AlphaFoldDB" id="A0A4R0NGW0"/>
<keyword evidence="2" id="KW-0408">Iron</keyword>
<dbReference type="Pfam" id="PF05721">
    <property type="entry name" value="PhyH"/>
    <property type="match status" value="1"/>
</dbReference>
<keyword evidence="2" id="KW-0479">Metal-binding</keyword>
<proteinExistence type="inferred from homology"/>
<dbReference type="RefSeq" id="WP_131606604.1">
    <property type="nucleotide sequence ID" value="NZ_SJSM01000001.1"/>
</dbReference>
<comment type="cofactor">
    <cofactor evidence="1">
        <name>Fe(2+)</name>
        <dbReference type="ChEBI" id="CHEBI:29033"/>
    </cofactor>
</comment>
<evidence type="ECO:0000313" key="4">
    <source>
        <dbReference type="EMBL" id="TCC99418.1"/>
    </source>
</evidence>
<protein>
    <submittedName>
        <fullName evidence="4">Phytanoyl-CoA dioxygenase family protein</fullName>
    </submittedName>
</protein>
<sequence length="265" mass="29877">MDYKKLSAADKALFNENGYVLIKGMLNPEEVKKLYDIAIHDQVISNKSFDRGDANGLRTKLALWYSLADDAYSLLARSKRIVEGVQLLLEGEPAHFHSKLMQKEPKVGGAWEWHQDYGYWYRDGFLYPQMLSVLTALSPATKENGCLQVIKGSHLTGRIEHGFSGEQVGANQERVDELLKRLELVYVEMEAGDTLFFHSNTLHRSDANLSDAPRWSLISAYNLISNKPYKGNYPSASEAIQMVNDETLLASNTEGIQEDANFLIK</sequence>
<evidence type="ECO:0000259" key="3">
    <source>
        <dbReference type="PROSITE" id="PS51471"/>
    </source>
</evidence>
<name>A0A4R0NGW0_9SPHI</name>
<dbReference type="PANTHER" id="PTHR20883">
    <property type="entry name" value="PHYTANOYL-COA DIOXYGENASE DOMAIN CONTAINING 1"/>
    <property type="match status" value="1"/>
</dbReference>
<dbReference type="SUPFAM" id="SSF51197">
    <property type="entry name" value="Clavaminate synthase-like"/>
    <property type="match status" value="1"/>
</dbReference>
<dbReference type="OrthoDB" id="9791262at2"/>
<accession>A0A4R0NGW0</accession>
<gene>
    <name evidence="4" type="ORF">EZ444_01715</name>
</gene>
<organism evidence="4 5">
    <name type="scientific">Pedobacter hiemivivus</name>
    <dbReference type="NCBI Taxonomy" id="2530454"/>
    <lineage>
        <taxon>Bacteria</taxon>
        <taxon>Pseudomonadati</taxon>
        <taxon>Bacteroidota</taxon>
        <taxon>Sphingobacteriia</taxon>
        <taxon>Sphingobacteriales</taxon>
        <taxon>Sphingobacteriaceae</taxon>
        <taxon>Pedobacter</taxon>
    </lineage>
</organism>
<evidence type="ECO:0000313" key="5">
    <source>
        <dbReference type="Proteomes" id="UP000291117"/>
    </source>
</evidence>
<dbReference type="PANTHER" id="PTHR20883:SF48">
    <property type="entry name" value="ECTOINE DIOXYGENASE"/>
    <property type="match status" value="1"/>
</dbReference>
<feature type="domain" description="Fe2OG dioxygenase" evidence="3">
    <location>
        <begin position="95"/>
        <end position="225"/>
    </location>
</feature>
<dbReference type="EMBL" id="SJSM01000001">
    <property type="protein sequence ID" value="TCC99418.1"/>
    <property type="molecule type" value="Genomic_DNA"/>
</dbReference>
<dbReference type="Proteomes" id="UP000291117">
    <property type="component" value="Unassembled WGS sequence"/>
</dbReference>
<evidence type="ECO:0000256" key="1">
    <source>
        <dbReference type="ARBA" id="ARBA00001954"/>
    </source>
</evidence>
<dbReference type="InterPro" id="IPR008775">
    <property type="entry name" value="Phytyl_CoA_dOase-like"/>
</dbReference>
<comment type="similarity">
    <text evidence="2">Belongs to the iron/ascorbate-dependent oxidoreductase family.</text>
</comment>
<comment type="caution">
    <text evidence="4">The sequence shown here is derived from an EMBL/GenBank/DDBJ whole genome shotgun (WGS) entry which is preliminary data.</text>
</comment>
<keyword evidence="5" id="KW-1185">Reference proteome</keyword>
<dbReference type="GO" id="GO:0016706">
    <property type="term" value="F:2-oxoglutarate-dependent dioxygenase activity"/>
    <property type="evidence" value="ECO:0007669"/>
    <property type="project" value="UniProtKB-ARBA"/>
</dbReference>
<dbReference type="PROSITE" id="PS51471">
    <property type="entry name" value="FE2OG_OXY"/>
    <property type="match status" value="1"/>
</dbReference>
<evidence type="ECO:0000256" key="2">
    <source>
        <dbReference type="RuleBase" id="RU003682"/>
    </source>
</evidence>
<keyword evidence="4" id="KW-0223">Dioxygenase</keyword>
<dbReference type="Gene3D" id="2.60.120.620">
    <property type="entry name" value="q2cbj1_9rhob like domain"/>
    <property type="match status" value="1"/>
</dbReference>